<dbReference type="STRING" id="1236970.JCM9140_3152"/>
<dbReference type="AlphaFoldDB" id="W4Q519"/>
<dbReference type="Proteomes" id="UP000018890">
    <property type="component" value="Unassembled WGS sequence"/>
</dbReference>
<name>W4Q519_9BACI</name>
<organism evidence="1 2">
    <name type="scientific">Halalkalibacter wakoensis JCM 9140</name>
    <dbReference type="NCBI Taxonomy" id="1236970"/>
    <lineage>
        <taxon>Bacteria</taxon>
        <taxon>Bacillati</taxon>
        <taxon>Bacillota</taxon>
        <taxon>Bacilli</taxon>
        <taxon>Bacillales</taxon>
        <taxon>Bacillaceae</taxon>
        <taxon>Halalkalibacter</taxon>
    </lineage>
</organism>
<accession>W4Q519</accession>
<reference evidence="1" key="1">
    <citation type="journal article" date="2014" name="Genome Announc.">
        <title>Draft Genome Sequences of Three Alkaliphilic Bacillus Strains, Bacillus wakoensis JCM 9140T, Bacillus akibai JCM 9157T, and Bacillus hemicellulosilyticus JCM 9152T.</title>
        <authorList>
            <person name="Yuki M."/>
            <person name="Oshima K."/>
            <person name="Suda W."/>
            <person name="Oshida Y."/>
            <person name="Kitamura K."/>
            <person name="Iida T."/>
            <person name="Hattori M."/>
            <person name="Ohkuma M."/>
        </authorList>
    </citation>
    <scope>NUCLEOTIDE SEQUENCE [LARGE SCALE GENOMIC DNA]</scope>
    <source>
        <strain evidence="1">JCM 9140</strain>
    </source>
</reference>
<evidence type="ECO:0000313" key="1">
    <source>
        <dbReference type="EMBL" id="GAE27040.1"/>
    </source>
</evidence>
<gene>
    <name evidence="1" type="ORF">JCM9140_3152</name>
</gene>
<dbReference type="EMBL" id="BAUT01000037">
    <property type="protein sequence ID" value="GAE27040.1"/>
    <property type="molecule type" value="Genomic_DNA"/>
</dbReference>
<sequence length="59" mass="6821">MLVKITCHDNEAYEINVDDYDPESINEQINNQEIITVKIGNMIFSRIDIKRVVPIESAQ</sequence>
<comment type="caution">
    <text evidence="1">The sequence shown here is derived from an EMBL/GenBank/DDBJ whole genome shotgun (WGS) entry which is preliminary data.</text>
</comment>
<evidence type="ECO:0000313" key="2">
    <source>
        <dbReference type="Proteomes" id="UP000018890"/>
    </source>
</evidence>
<protein>
    <submittedName>
        <fullName evidence="1">Uncharacterized protein</fullName>
    </submittedName>
</protein>
<proteinExistence type="predicted"/>
<dbReference type="RefSeq" id="WP_034747619.1">
    <property type="nucleotide sequence ID" value="NZ_BAUT01000037.1"/>
</dbReference>
<keyword evidence="2" id="KW-1185">Reference proteome</keyword>